<dbReference type="SUPFAM" id="SSF56112">
    <property type="entry name" value="Protein kinase-like (PK-like)"/>
    <property type="match status" value="1"/>
</dbReference>
<dbReference type="GO" id="GO:0005524">
    <property type="term" value="F:ATP binding"/>
    <property type="evidence" value="ECO:0007669"/>
    <property type="project" value="InterPro"/>
</dbReference>
<dbReference type="GO" id="GO:0005886">
    <property type="term" value="C:plasma membrane"/>
    <property type="evidence" value="ECO:0007669"/>
    <property type="project" value="TreeGrafter"/>
</dbReference>
<dbReference type="InterPro" id="IPR050122">
    <property type="entry name" value="RTK"/>
</dbReference>
<dbReference type="Pfam" id="PF07714">
    <property type="entry name" value="PK_Tyr_Ser-Thr"/>
    <property type="match status" value="1"/>
</dbReference>
<dbReference type="EMBL" id="JAIZAY010000018">
    <property type="protein sequence ID" value="KAJ8024498.1"/>
    <property type="molecule type" value="Genomic_DNA"/>
</dbReference>
<dbReference type="GO" id="GO:0007169">
    <property type="term" value="P:cell surface receptor protein tyrosine kinase signaling pathway"/>
    <property type="evidence" value="ECO:0007669"/>
    <property type="project" value="TreeGrafter"/>
</dbReference>
<dbReference type="PANTHER" id="PTHR24416">
    <property type="entry name" value="TYROSINE-PROTEIN KINASE RECEPTOR"/>
    <property type="match status" value="1"/>
</dbReference>
<dbReference type="InterPro" id="IPR008266">
    <property type="entry name" value="Tyr_kinase_AS"/>
</dbReference>
<dbReference type="PRINTS" id="PR00109">
    <property type="entry name" value="TYRKINASE"/>
</dbReference>
<dbReference type="InterPro" id="IPR001245">
    <property type="entry name" value="Ser-Thr/Tyr_kinase_cat_dom"/>
</dbReference>
<feature type="domain" description="Protein kinase" evidence="1">
    <location>
        <begin position="1"/>
        <end position="191"/>
    </location>
</feature>
<accession>A0A9Q1BG86</accession>
<dbReference type="Proteomes" id="UP001152320">
    <property type="component" value="Chromosome 18"/>
</dbReference>
<reference evidence="2" key="1">
    <citation type="submission" date="2021-10" db="EMBL/GenBank/DDBJ databases">
        <title>Tropical sea cucumber genome reveals ecological adaptation and Cuvierian tubules defense mechanism.</title>
        <authorList>
            <person name="Chen T."/>
        </authorList>
    </citation>
    <scope>NUCLEOTIDE SEQUENCE</scope>
    <source>
        <strain evidence="2">Nanhai2018</strain>
        <tissue evidence="2">Muscle</tissue>
    </source>
</reference>
<evidence type="ECO:0000313" key="2">
    <source>
        <dbReference type="EMBL" id="KAJ8024498.1"/>
    </source>
</evidence>
<gene>
    <name evidence="2" type="ORF">HOLleu_34421</name>
</gene>
<evidence type="ECO:0000313" key="3">
    <source>
        <dbReference type="Proteomes" id="UP001152320"/>
    </source>
</evidence>
<dbReference type="InterPro" id="IPR000719">
    <property type="entry name" value="Prot_kinase_dom"/>
</dbReference>
<dbReference type="GO" id="GO:0004714">
    <property type="term" value="F:transmembrane receptor protein tyrosine kinase activity"/>
    <property type="evidence" value="ECO:0007669"/>
    <property type="project" value="TreeGrafter"/>
</dbReference>
<protein>
    <submittedName>
        <fullName evidence="2">Tyrosine protein-kinase src-2</fullName>
    </submittedName>
</protein>
<dbReference type="Gene3D" id="1.10.510.10">
    <property type="entry name" value="Transferase(Phosphotransferase) domain 1"/>
    <property type="match status" value="1"/>
</dbReference>
<dbReference type="OrthoDB" id="3256376at2759"/>
<comment type="caution">
    <text evidence="2">The sequence shown here is derived from an EMBL/GenBank/DDBJ whole genome shotgun (WGS) entry which is preliminary data.</text>
</comment>
<dbReference type="PROSITE" id="PS50011">
    <property type="entry name" value="PROTEIN_KINASE_DOM"/>
    <property type="match status" value="1"/>
</dbReference>
<dbReference type="PROSITE" id="PS00109">
    <property type="entry name" value="PROTEIN_KINASE_TYR"/>
    <property type="match status" value="1"/>
</dbReference>
<organism evidence="2 3">
    <name type="scientific">Holothuria leucospilota</name>
    <name type="common">Black long sea cucumber</name>
    <name type="synonym">Mertensiothuria leucospilota</name>
    <dbReference type="NCBI Taxonomy" id="206669"/>
    <lineage>
        <taxon>Eukaryota</taxon>
        <taxon>Metazoa</taxon>
        <taxon>Echinodermata</taxon>
        <taxon>Eleutherozoa</taxon>
        <taxon>Echinozoa</taxon>
        <taxon>Holothuroidea</taxon>
        <taxon>Aspidochirotacea</taxon>
        <taxon>Aspidochirotida</taxon>
        <taxon>Holothuriidae</taxon>
        <taxon>Holothuria</taxon>
    </lineage>
</organism>
<evidence type="ECO:0000259" key="1">
    <source>
        <dbReference type="PROSITE" id="PS50011"/>
    </source>
</evidence>
<sequence>MLDLGDHPNLVAIKGCRTIDEPFMMITEFLKFGDLLNFLRKCCDPANWTLDEQYHLRPINQVQIARQVAFGMEYVTTKKYFHGDLAARNILIGNCLCVKITDFGLTDDLYQTGITNLRSGERRPYKWYDPEAIEHQYCTVKTDIWSFGVLLWEIYTFGRATPYHGMTIQEVLRRLKDGYRLPCPSKCPSVM</sequence>
<keyword evidence="3" id="KW-1185">Reference proteome</keyword>
<dbReference type="PANTHER" id="PTHR24416:SF620">
    <property type="entry name" value="TYROSINE-PROTEIN KINASE RECEPTOR TORSO"/>
    <property type="match status" value="1"/>
</dbReference>
<dbReference type="GO" id="GO:0043235">
    <property type="term" value="C:receptor complex"/>
    <property type="evidence" value="ECO:0007669"/>
    <property type="project" value="TreeGrafter"/>
</dbReference>
<dbReference type="AlphaFoldDB" id="A0A9Q1BG86"/>
<proteinExistence type="predicted"/>
<name>A0A9Q1BG86_HOLLE</name>
<dbReference type="InterPro" id="IPR011009">
    <property type="entry name" value="Kinase-like_dom_sf"/>
</dbReference>